<evidence type="ECO:0000313" key="1">
    <source>
        <dbReference type="EMBL" id="EQD28129.1"/>
    </source>
</evidence>
<dbReference type="CDD" id="cd04703">
    <property type="entry name" value="Asparaginase_2_like_1"/>
    <property type="match status" value="1"/>
</dbReference>
<organism evidence="1">
    <name type="scientific">mine drainage metagenome</name>
    <dbReference type="NCBI Taxonomy" id="410659"/>
    <lineage>
        <taxon>unclassified sequences</taxon>
        <taxon>metagenomes</taxon>
        <taxon>ecological metagenomes</taxon>
    </lineage>
</organism>
<accession>T0ZHC5</accession>
<dbReference type="PANTHER" id="PTHR10188:SF13">
    <property type="entry name" value="ISOASPARTYL PEPTIDASE_L-ASPARAGINASE 2-RELATED"/>
    <property type="match status" value="1"/>
</dbReference>
<dbReference type="Pfam" id="PF01112">
    <property type="entry name" value="Asparaginase_2"/>
    <property type="match status" value="1"/>
</dbReference>
<sequence>MTVDPLDSVIHAITQMEDDPDLNAGTGSYPRVDASIQMDAAVMTEYGFGSVIAIENVQNPVLVSRDVMEKSPHNIMSGDGAVNFARKMGHRYYDVSTEKTMERHRRMIQKMTDRNDNLTPREKYIADILEIKEGTGDTVGAVSRINGKFAVAVSTGGAVPMLRGRVGDTPLIGCGFYCGKNGAIVATGIGEEITKRLLCYNIYIQIGTDSLQNIVDSAVRDFGDIHVGVIAISEKEYVSSTNANMSTGIHVF</sequence>
<dbReference type="InterPro" id="IPR000246">
    <property type="entry name" value="Peptidase_T2"/>
</dbReference>
<reference evidence="1" key="1">
    <citation type="submission" date="2013-08" db="EMBL/GenBank/DDBJ databases">
        <authorList>
            <person name="Mendez C."/>
            <person name="Richter M."/>
            <person name="Ferrer M."/>
            <person name="Sanchez J."/>
        </authorList>
    </citation>
    <scope>NUCLEOTIDE SEQUENCE</scope>
</reference>
<reference evidence="1" key="2">
    <citation type="journal article" date="2014" name="ISME J.">
        <title>Microbial stratification in low pH oxic and suboxic macroscopic growths along an acid mine drainage.</title>
        <authorList>
            <person name="Mendez-Garcia C."/>
            <person name="Mesa V."/>
            <person name="Sprenger R.R."/>
            <person name="Richter M."/>
            <person name="Diez M.S."/>
            <person name="Solano J."/>
            <person name="Bargiela R."/>
            <person name="Golyshina O.V."/>
            <person name="Manteca A."/>
            <person name="Ramos J.L."/>
            <person name="Gallego J.R."/>
            <person name="Llorente I."/>
            <person name="Martins Dos Santos V.A."/>
            <person name="Jensen O.N."/>
            <person name="Pelaez A.I."/>
            <person name="Sanchez J."/>
            <person name="Ferrer M."/>
        </authorList>
    </citation>
    <scope>NUCLEOTIDE SEQUENCE</scope>
</reference>
<dbReference type="AlphaFoldDB" id="T0ZHC5"/>
<keyword evidence="1" id="KW-0378">Hydrolase</keyword>
<dbReference type="GO" id="GO:0016787">
    <property type="term" value="F:hydrolase activity"/>
    <property type="evidence" value="ECO:0007669"/>
    <property type="project" value="UniProtKB-KW"/>
</dbReference>
<dbReference type="EC" id="3.-.-.-" evidence="1"/>
<dbReference type="SUPFAM" id="SSF56235">
    <property type="entry name" value="N-terminal nucleophile aminohydrolases (Ntn hydrolases)"/>
    <property type="match status" value="1"/>
</dbReference>
<proteinExistence type="predicted"/>
<comment type="caution">
    <text evidence="1">The sequence shown here is derived from an EMBL/GenBank/DDBJ whole genome shotgun (WGS) entry which is preliminary data.</text>
</comment>
<dbReference type="InterPro" id="IPR029055">
    <property type="entry name" value="Ntn_hydrolases_N"/>
</dbReference>
<dbReference type="EMBL" id="AUZX01015741">
    <property type="protein sequence ID" value="EQD28129.1"/>
    <property type="molecule type" value="Genomic_DNA"/>
</dbReference>
<protein>
    <submittedName>
        <fullName evidence="1">Peptidase T2 asparaginase 2</fullName>
        <ecNumber evidence="1">3.-.-.-</ecNumber>
    </submittedName>
</protein>
<gene>
    <name evidence="1" type="ORF">B1A_21293</name>
</gene>
<dbReference type="Gene3D" id="3.60.20.30">
    <property type="entry name" value="(Glycosyl)asparaginase"/>
    <property type="match status" value="1"/>
</dbReference>
<dbReference type="PANTHER" id="PTHR10188">
    <property type="entry name" value="L-ASPARAGINASE"/>
    <property type="match status" value="1"/>
</dbReference>
<name>T0ZHC5_9ZZZZ</name>